<dbReference type="InterPro" id="IPR036188">
    <property type="entry name" value="FAD/NAD-bd_sf"/>
</dbReference>
<evidence type="ECO:0000313" key="7">
    <source>
        <dbReference type="Proteomes" id="UP001319882"/>
    </source>
</evidence>
<proteinExistence type="predicted"/>
<evidence type="ECO:0000313" key="6">
    <source>
        <dbReference type="EMBL" id="MCB8888571.1"/>
    </source>
</evidence>
<dbReference type="InterPro" id="IPR037099">
    <property type="entry name" value="Fum_R/Succ_DH_flav-like_C_sf"/>
</dbReference>
<protein>
    <recommendedName>
        <fullName evidence="2">L-aspartate oxidase</fullName>
    </recommendedName>
</protein>
<accession>A0ABS8DQM1</accession>
<feature type="domain" description="Fumarate reductase/succinate dehydrogenase flavoprotein-like C-terminal" evidence="5">
    <location>
        <begin position="45"/>
        <end position="116"/>
    </location>
</feature>
<gene>
    <name evidence="6" type="ORF">GEV37_05475</name>
</gene>
<comment type="cofactor">
    <cofactor evidence="1">
        <name>FAD</name>
        <dbReference type="ChEBI" id="CHEBI:57692"/>
    </cofactor>
</comment>
<sequence>MARPSTDMLIIGRGIAELTLALGIADHLAVTLVGAADRDRGASRWAHVGIVRFDADLGEAAARLDELEAERLALGNTEHPKSRRLTQRVRLARLTVDAARARRESRGLHYSTDWPAGKGAHSVKAQTIPVL</sequence>
<name>A0ABS8DQM1_9GAMM</name>
<dbReference type="InterPro" id="IPR015939">
    <property type="entry name" value="Fum_Rdtase/Succ_DH_flav-like_C"/>
</dbReference>
<evidence type="ECO:0000259" key="5">
    <source>
        <dbReference type="Pfam" id="PF02910"/>
    </source>
</evidence>
<dbReference type="PANTHER" id="PTHR42716">
    <property type="entry name" value="L-ASPARTATE OXIDASE"/>
    <property type="match status" value="1"/>
</dbReference>
<dbReference type="Gene3D" id="1.20.58.100">
    <property type="entry name" value="Fumarate reductase/succinate dehydrogenase flavoprotein-like, C-terminal domain"/>
    <property type="match status" value="1"/>
</dbReference>
<reference evidence="6 7" key="1">
    <citation type="journal article" date="2021" name="Sci. Rep.">
        <title>Genome analysis of a halophilic bacterium Halomonas malpeensis YU-PRIM-29(T) reveals its exopolysaccharide and pigment producing capabilities.</title>
        <authorList>
            <person name="Athmika"/>
            <person name="Ghate S.D."/>
            <person name="Arun A.B."/>
            <person name="Rao S.S."/>
            <person name="Kumar S.T.A."/>
            <person name="Kandiyil M.K."/>
            <person name="Saptami K."/>
            <person name="Rekha P.D."/>
        </authorList>
    </citation>
    <scope>NUCLEOTIDE SEQUENCE [LARGE SCALE GENOMIC DNA]</scope>
    <source>
        <strain evidence="7">prim 29</strain>
    </source>
</reference>
<feature type="coiled-coil region" evidence="4">
    <location>
        <begin position="50"/>
        <end position="77"/>
    </location>
</feature>
<keyword evidence="3" id="KW-0285">Flavoprotein</keyword>
<dbReference type="InterPro" id="IPR005288">
    <property type="entry name" value="NadB"/>
</dbReference>
<evidence type="ECO:0000256" key="4">
    <source>
        <dbReference type="SAM" id="Coils"/>
    </source>
</evidence>
<evidence type="ECO:0000256" key="1">
    <source>
        <dbReference type="ARBA" id="ARBA00001974"/>
    </source>
</evidence>
<evidence type="ECO:0000256" key="2">
    <source>
        <dbReference type="ARBA" id="ARBA00021901"/>
    </source>
</evidence>
<dbReference type="Proteomes" id="UP001319882">
    <property type="component" value="Unassembled WGS sequence"/>
</dbReference>
<dbReference type="SUPFAM" id="SSF46977">
    <property type="entry name" value="Succinate dehydrogenase/fumarate reductase flavoprotein C-terminal domain"/>
    <property type="match status" value="1"/>
</dbReference>
<keyword evidence="4" id="KW-0175">Coiled coil</keyword>
<dbReference type="Pfam" id="PF02910">
    <property type="entry name" value="Succ_DH_flav_C"/>
    <property type="match status" value="1"/>
</dbReference>
<dbReference type="SUPFAM" id="SSF51905">
    <property type="entry name" value="FAD/NAD(P)-binding domain"/>
    <property type="match status" value="1"/>
</dbReference>
<keyword evidence="7" id="KW-1185">Reference proteome</keyword>
<comment type="caution">
    <text evidence="6">The sequence shown here is derived from an EMBL/GenBank/DDBJ whole genome shotgun (WGS) entry which is preliminary data.</text>
</comment>
<dbReference type="EMBL" id="WHVL01000002">
    <property type="protein sequence ID" value="MCB8888571.1"/>
    <property type="molecule type" value="Genomic_DNA"/>
</dbReference>
<evidence type="ECO:0000256" key="3">
    <source>
        <dbReference type="ARBA" id="ARBA00022827"/>
    </source>
</evidence>
<organism evidence="6 7">
    <name type="scientific">Vreelandella malpeensis</name>
    <dbReference type="NCBI Taxonomy" id="1172368"/>
    <lineage>
        <taxon>Bacteria</taxon>
        <taxon>Pseudomonadati</taxon>
        <taxon>Pseudomonadota</taxon>
        <taxon>Gammaproteobacteria</taxon>
        <taxon>Oceanospirillales</taxon>
        <taxon>Halomonadaceae</taxon>
        <taxon>Vreelandella</taxon>
    </lineage>
</organism>
<dbReference type="PANTHER" id="PTHR42716:SF2">
    <property type="entry name" value="L-ASPARTATE OXIDASE, CHLOROPLASTIC"/>
    <property type="match status" value="1"/>
</dbReference>
<keyword evidence="3" id="KW-0274">FAD</keyword>